<dbReference type="PANTHER" id="PTHR13789">
    <property type="entry name" value="MONOOXYGENASE"/>
    <property type="match status" value="1"/>
</dbReference>
<dbReference type="PRINTS" id="PR00420">
    <property type="entry name" value="RNGMNOXGNASE"/>
</dbReference>
<dbReference type="SUPFAM" id="SSF51905">
    <property type="entry name" value="FAD/NAD(P)-binding domain"/>
    <property type="match status" value="1"/>
</dbReference>
<keyword evidence="2" id="KW-0285">Flavoprotein</keyword>
<keyword evidence="3" id="KW-0274">FAD</keyword>
<evidence type="ECO:0000256" key="1">
    <source>
        <dbReference type="ARBA" id="ARBA00001974"/>
    </source>
</evidence>
<dbReference type="SUPFAM" id="SSF54373">
    <property type="entry name" value="FAD-linked reductases, C-terminal domain"/>
    <property type="match status" value="1"/>
</dbReference>
<dbReference type="Gene3D" id="3.50.50.60">
    <property type="entry name" value="FAD/NAD(P)-binding domain"/>
    <property type="match status" value="1"/>
</dbReference>
<accession>A0A1I6DG03</accession>
<comment type="cofactor">
    <cofactor evidence="1">
        <name>FAD</name>
        <dbReference type="ChEBI" id="CHEBI:57692"/>
    </cofactor>
</comment>
<evidence type="ECO:0000259" key="6">
    <source>
        <dbReference type="Pfam" id="PF01494"/>
    </source>
</evidence>
<proteinExistence type="predicted"/>
<dbReference type="Pfam" id="PF01494">
    <property type="entry name" value="FAD_binding_3"/>
    <property type="match status" value="1"/>
</dbReference>
<dbReference type="GO" id="GO:0071949">
    <property type="term" value="F:FAD binding"/>
    <property type="evidence" value="ECO:0007669"/>
    <property type="project" value="InterPro"/>
</dbReference>
<evidence type="ECO:0000256" key="2">
    <source>
        <dbReference type="ARBA" id="ARBA00022630"/>
    </source>
</evidence>
<dbReference type="InterPro" id="IPR036188">
    <property type="entry name" value="FAD/NAD-bd_sf"/>
</dbReference>
<organism evidence="7 8">
    <name type="scientific">Poseidonocella sedimentorum</name>
    <dbReference type="NCBI Taxonomy" id="871652"/>
    <lineage>
        <taxon>Bacteria</taxon>
        <taxon>Pseudomonadati</taxon>
        <taxon>Pseudomonadota</taxon>
        <taxon>Alphaproteobacteria</taxon>
        <taxon>Rhodobacterales</taxon>
        <taxon>Roseobacteraceae</taxon>
        <taxon>Poseidonocella</taxon>
    </lineage>
</organism>
<dbReference type="GO" id="GO:0004497">
    <property type="term" value="F:monooxygenase activity"/>
    <property type="evidence" value="ECO:0007669"/>
    <property type="project" value="UniProtKB-KW"/>
</dbReference>
<evidence type="ECO:0000256" key="3">
    <source>
        <dbReference type="ARBA" id="ARBA00022827"/>
    </source>
</evidence>
<name>A0A1I6DG03_9RHOB</name>
<sequence length="385" mass="40862">MLIAQEITVIGGGVAGLAAARALALRGARVTLHERAPALREVGAGLQISPNGLRVLDALGLGGDLRDVATRAEAVALHDARGEVVTRIPLGAGPDAPPYLFAHRADLIDILARGAREAGVEIRLGSEISAEIAPGGLRLTGPDGEAAIAPLVIGADGVRSRLRACLEQSAPPAFTGQVAWRAVVDAPSPGEARVFMGPGRHIVAYPLSGGARTNLVAVEERASWAEEGWSHPGDPEVLRARFSDFKGPAAELLRATEAVFQWGLFTHPIPDPLFRGPLALIGDAAHPMLPFMAQGANMALEDAWVLGRALAEFPDPRDAVAAYSAERRPRVARVVETSRRNAWKYHLRNPALRFAAHSGLRLAGRLAPGALARQFDWLYGHDVTR</sequence>
<evidence type="ECO:0000313" key="8">
    <source>
        <dbReference type="Proteomes" id="UP000199302"/>
    </source>
</evidence>
<evidence type="ECO:0000256" key="5">
    <source>
        <dbReference type="ARBA" id="ARBA00023033"/>
    </source>
</evidence>
<dbReference type="PANTHER" id="PTHR13789:SF318">
    <property type="entry name" value="GERANYLGERANYL DIPHOSPHATE REDUCTASE"/>
    <property type="match status" value="1"/>
</dbReference>
<dbReference type="EMBL" id="FOYI01000003">
    <property type="protein sequence ID" value="SFR04252.1"/>
    <property type="molecule type" value="Genomic_DNA"/>
</dbReference>
<dbReference type="InterPro" id="IPR050493">
    <property type="entry name" value="FAD-dep_Monooxygenase_BioMet"/>
</dbReference>
<keyword evidence="5" id="KW-0503">Monooxygenase</keyword>
<reference evidence="7 8" key="1">
    <citation type="submission" date="2016-10" db="EMBL/GenBank/DDBJ databases">
        <authorList>
            <person name="de Groot N.N."/>
        </authorList>
    </citation>
    <scope>NUCLEOTIDE SEQUENCE [LARGE SCALE GENOMIC DNA]</scope>
    <source>
        <strain evidence="8">KMM 9023,NRIC 0796,JCM 17311,KCTC 23692</strain>
    </source>
</reference>
<evidence type="ECO:0000313" key="7">
    <source>
        <dbReference type="EMBL" id="SFR04252.1"/>
    </source>
</evidence>
<dbReference type="AlphaFoldDB" id="A0A1I6DG03"/>
<gene>
    <name evidence="7" type="ORF">SAMN04515673_103143</name>
</gene>
<dbReference type="OrthoDB" id="4230779at2"/>
<dbReference type="STRING" id="871652.SAMN04515673_103143"/>
<feature type="domain" description="FAD-binding" evidence="6">
    <location>
        <begin position="6"/>
        <end position="337"/>
    </location>
</feature>
<dbReference type="InterPro" id="IPR002938">
    <property type="entry name" value="FAD-bd"/>
</dbReference>
<dbReference type="RefSeq" id="WP_092077938.1">
    <property type="nucleotide sequence ID" value="NZ_FOYI01000003.1"/>
</dbReference>
<protein>
    <submittedName>
        <fullName evidence="7">Salicylate hydroxylase</fullName>
    </submittedName>
</protein>
<keyword evidence="4" id="KW-0560">Oxidoreductase</keyword>
<dbReference type="Proteomes" id="UP000199302">
    <property type="component" value="Unassembled WGS sequence"/>
</dbReference>
<evidence type="ECO:0000256" key="4">
    <source>
        <dbReference type="ARBA" id="ARBA00023002"/>
    </source>
</evidence>
<keyword evidence="8" id="KW-1185">Reference proteome</keyword>